<feature type="domain" description="PDZ" evidence="12">
    <location>
        <begin position="112"/>
        <end position="193"/>
    </location>
</feature>
<dbReference type="Proteomes" id="UP000228681">
    <property type="component" value="Unassembled WGS sequence"/>
</dbReference>
<comment type="similarity">
    <text evidence="3">Belongs to the peptidase M50B family.</text>
</comment>
<evidence type="ECO:0000256" key="3">
    <source>
        <dbReference type="ARBA" id="ARBA00007931"/>
    </source>
</evidence>
<evidence type="ECO:0000256" key="8">
    <source>
        <dbReference type="ARBA" id="ARBA00022989"/>
    </source>
</evidence>
<evidence type="ECO:0000256" key="11">
    <source>
        <dbReference type="SAM" id="Phobius"/>
    </source>
</evidence>
<dbReference type="PANTHER" id="PTHR42837:SF2">
    <property type="entry name" value="MEMBRANE METALLOPROTEASE ARASP2, CHLOROPLASTIC-RELATED"/>
    <property type="match status" value="1"/>
</dbReference>
<reference evidence="13 14" key="1">
    <citation type="submission" date="2017-09" db="EMBL/GenBank/DDBJ databases">
        <title>Depth-based differentiation of microbial function through sediment-hosted aquifers and enrichment of novel symbionts in the deep terrestrial subsurface.</title>
        <authorList>
            <person name="Probst A.J."/>
            <person name="Ladd B."/>
            <person name="Jarett J.K."/>
            <person name="Geller-Mcgrath D.E."/>
            <person name="Sieber C.M."/>
            <person name="Emerson J.B."/>
            <person name="Anantharaman K."/>
            <person name="Thomas B.C."/>
            <person name="Malmstrom R."/>
            <person name="Stieglmeier M."/>
            <person name="Klingl A."/>
            <person name="Woyke T."/>
            <person name="Ryan C.M."/>
            <person name="Banfield J.F."/>
        </authorList>
    </citation>
    <scope>NUCLEOTIDE SEQUENCE [LARGE SCALE GENOMIC DNA]</scope>
    <source>
        <strain evidence="13">CG23_combo_of_CG06-09_8_20_14_all_36_12</strain>
    </source>
</reference>
<keyword evidence="6" id="KW-0378">Hydrolase</keyword>
<dbReference type="EMBL" id="PCRS01000023">
    <property type="protein sequence ID" value="PIP24945.1"/>
    <property type="molecule type" value="Genomic_DNA"/>
</dbReference>
<comment type="caution">
    <text evidence="13">The sequence shown here is derived from an EMBL/GenBank/DDBJ whole genome shotgun (WGS) entry which is preliminary data.</text>
</comment>
<feature type="transmembrane region" description="Helical" evidence="11">
    <location>
        <begin position="286"/>
        <end position="304"/>
    </location>
</feature>
<dbReference type="InterPro" id="IPR036034">
    <property type="entry name" value="PDZ_sf"/>
</dbReference>
<gene>
    <name evidence="13" type="ORF">COX34_01535</name>
</gene>
<evidence type="ECO:0000313" key="13">
    <source>
        <dbReference type="EMBL" id="PIP24945.1"/>
    </source>
</evidence>
<evidence type="ECO:0000256" key="10">
    <source>
        <dbReference type="ARBA" id="ARBA00023136"/>
    </source>
</evidence>
<sequence length="359" mass="39297">MIFTIIIAFISLIGLIVLHEFGHFIIAKKFGVKVEEFGIGFPPRLFGKKIGETFYSLNLLPFGAFVKIPGEIEKIEDHRSFSAQPIGKRALIVFGGVLSFWIMAAIIFSIVFNLGTSVAISDEENHNLVNSTVQIAAIASNSPAAKAGIKPGDTIKQLTVNSEQLTISKVKEVQEFTDLHKGKVITLTIERGKEIFDVKLVPRVSPPIGEGAMGVGLVRTALKSYPWYLAPWQGILATGNMTLTIIQGYSQAINNVISGKPSGVELMGPVGVFHLFTQASQLGINYFLQFIGVIAIYIALFNILPIPAVDGGKLLFLGIEAVKRKPVSQKVEQNITAFFFMILIALMIFVTIKDIMRIF</sequence>
<dbReference type="GO" id="GO:0006508">
    <property type="term" value="P:proteolysis"/>
    <property type="evidence" value="ECO:0007669"/>
    <property type="project" value="UniProtKB-KW"/>
</dbReference>
<dbReference type="Pfam" id="PF17820">
    <property type="entry name" value="PDZ_6"/>
    <property type="match status" value="1"/>
</dbReference>
<keyword evidence="9" id="KW-0482">Metalloprotease</keyword>
<dbReference type="GO" id="GO:0004222">
    <property type="term" value="F:metalloendopeptidase activity"/>
    <property type="evidence" value="ECO:0007669"/>
    <property type="project" value="InterPro"/>
</dbReference>
<dbReference type="SUPFAM" id="SSF50156">
    <property type="entry name" value="PDZ domain-like"/>
    <property type="match status" value="1"/>
</dbReference>
<dbReference type="InterPro" id="IPR004387">
    <property type="entry name" value="Pept_M50_Zn"/>
</dbReference>
<dbReference type="InterPro" id="IPR001478">
    <property type="entry name" value="PDZ"/>
</dbReference>
<dbReference type="CDD" id="cd06163">
    <property type="entry name" value="S2P-M50_PDZ_RseP-like"/>
    <property type="match status" value="1"/>
</dbReference>
<keyword evidence="7" id="KW-0862">Zinc</keyword>
<dbReference type="InterPro" id="IPR008915">
    <property type="entry name" value="Peptidase_M50"/>
</dbReference>
<dbReference type="AlphaFoldDB" id="A0A2G9Z0C2"/>
<feature type="transmembrane region" description="Helical" evidence="11">
    <location>
        <begin position="6"/>
        <end position="26"/>
    </location>
</feature>
<organism evidence="13 14">
    <name type="scientific">Candidatus Nealsonbacteria bacterium CG23_combo_of_CG06-09_8_20_14_all_36_12</name>
    <dbReference type="NCBI Taxonomy" id="1974718"/>
    <lineage>
        <taxon>Bacteria</taxon>
        <taxon>Candidatus Nealsoniibacteriota</taxon>
    </lineage>
</organism>
<dbReference type="Pfam" id="PF02163">
    <property type="entry name" value="Peptidase_M50"/>
    <property type="match status" value="1"/>
</dbReference>
<evidence type="ECO:0000256" key="4">
    <source>
        <dbReference type="ARBA" id="ARBA00022670"/>
    </source>
</evidence>
<keyword evidence="5 11" id="KW-0812">Transmembrane</keyword>
<dbReference type="InterPro" id="IPR041489">
    <property type="entry name" value="PDZ_6"/>
</dbReference>
<accession>A0A2G9Z0C2</accession>
<dbReference type="PANTHER" id="PTHR42837">
    <property type="entry name" value="REGULATOR OF SIGMA-E PROTEASE RSEP"/>
    <property type="match status" value="1"/>
</dbReference>
<keyword evidence="10 11" id="KW-0472">Membrane</keyword>
<evidence type="ECO:0000256" key="5">
    <source>
        <dbReference type="ARBA" id="ARBA00022692"/>
    </source>
</evidence>
<feature type="transmembrane region" description="Helical" evidence="11">
    <location>
        <begin position="90"/>
        <end position="112"/>
    </location>
</feature>
<dbReference type="Gene3D" id="2.30.42.10">
    <property type="match status" value="1"/>
</dbReference>
<keyword evidence="8 11" id="KW-1133">Transmembrane helix</keyword>
<evidence type="ECO:0000259" key="12">
    <source>
        <dbReference type="SMART" id="SM00228"/>
    </source>
</evidence>
<comment type="subcellular location">
    <subcellularLocation>
        <location evidence="2">Membrane</location>
        <topology evidence="2">Multi-pass membrane protein</topology>
    </subcellularLocation>
</comment>
<protein>
    <recommendedName>
        <fullName evidence="12">PDZ domain-containing protein</fullName>
    </recommendedName>
</protein>
<keyword evidence="4" id="KW-0645">Protease</keyword>
<evidence type="ECO:0000313" key="14">
    <source>
        <dbReference type="Proteomes" id="UP000228681"/>
    </source>
</evidence>
<name>A0A2G9Z0C2_9BACT</name>
<evidence type="ECO:0000256" key="2">
    <source>
        <dbReference type="ARBA" id="ARBA00004141"/>
    </source>
</evidence>
<comment type="cofactor">
    <cofactor evidence="1">
        <name>Zn(2+)</name>
        <dbReference type="ChEBI" id="CHEBI:29105"/>
    </cofactor>
</comment>
<dbReference type="SMART" id="SM00228">
    <property type="entry name" value="PDZ"/>
    <property type="match status" value="1"/>
</dbReference>
<evidence type="ECO:0000256" key="9">
    <source>
        <dbReference type="ARBA" id="ARBA00023049"/>
    </source>
</evidence>
<proteinExistence type="inferred from homology"/>
<evidence type="ECO:0000256" key="7">
    <source>
        <dbReference type="ARBA" id="ARBA00022833"/>
    </source>
</evidence>
<evidence type="ECO:0000256" key="1">
    <source>
        <dbReference type="ARBA" id="ARBA00001947"/>
    </source>
</evidence>
<feature type="transmembrane region" description="Helical" evidence="11">
    <location>
        <begin position="334"/>
        <end position="352"/>
    </location>
</feature>
<evidence type="ECO:0000256" key="6">
    <source>
        <dbReference type="ARBA" id="ARBA00022801"/>
    </source>
</evidence>
<dbReference type="GO" id="GO:0016020">
    <property type="term" value="C:membrane"/>
    <property type="evidence" value="ECO:0007669"/>
    <property type="project" value="UniProtKB-SubCell"/>
</dbReference>